<evidence type="ECO:0000256" key="1">
    <source>
        <dbReference type="SAM" id="MobiDB-lite"/>
    </source>
</evidence>
<dbReference type="Gene3D" id="1.25.40.90">
    <property type="match status" value="1"/>
</dbReference>
<dbReference type="KEGG" id="scm:SCHCO_02621379"/>
<dbReference type="EMBL" id="GL377302">
    <property type="protein sequence ID" value="EFJ01567.1"/>
    <property type="molecule type" value="Genomic_DNA"/>
</dbReference>
<dbReference type="GO" id="GO:0032786">
    <property type="term" value="P:positive regulation of DNA-templated transcription, elongation"/>
    <property type="evidence" value="ECO:0007669"/>
    <property type="project" value="InterPro"/>
</dbReference>
<dbReference type="GO" id="GO:0070692">
    <property type="term" value="C:CTDK-1 complex"/>
    <property type="evidence" value="ECO:0007669"/>
    <property type="project" value="InterPro"/>
</dbReference>
<dbReference type="InterPro" id="IPR024638">
    <property type="entry name" value="Ctk3_N"/>
</dbReference>
<dbReference type="PROSITE" id="PS51391">
    <property type="entry name" value="CID"/>
    <property type="match status" value="1"/>
</dbReference>
<protein>
    <recommendedName>
        <fullName evidence="2">CID domain-containing protein</fullName>
    </recommendedName>
</protein>
<dbReference type="InterPro" id="IPR006569">
    <property type="entry name" value="CID_dom"/>
</dbReference>
<dbReference type="VEuPathDB" id="FungiDB:SCHCODRAFT_02621379"/>
<dbReference type="STRING" id="578458.D8PNY1"/>
<feature type="region of interest" description="Disordered" evidence="1">
    <location>
        <begin position="149"/>
        <end position="173"/>
    </location>
</feature>
<dbReference type="PANTHER" id="PTHR28291:SF1">
    <property type="entry name" value="CTD KINASE SUBUNIT GAMMA"/>
    <property type="match status" value="1"/>
</dbReference>
<dbReference type="GO" id="GO:0045943">
    <property type="term" value="P:positive regulation of transcription by RNA polymerase I"/>
    <property type="evidence" value="ECO:0007669"/>
    <property type="project" value="TreeGrafter"/>
</dbReference>
<dbReference type="InterPro" id="IPR008942">
    <property type="entry name" value="ENTH_VHS"/>
</dbReference>
<dbReference type="eggNOG" id="ENOG502S1MK">
    <property type="taxonomic scope" value="Eukaryota"/>
</dbReference>
<sequence>MDPFEARMQFLGMLRRLNASQQSIQKVVNYAMKYFAIAGEDMWEVIVDECRKATINSRINILYFLDTLCETCYLVKSHANSVGVSSSSGATSGTQYVDFLSRDLNKLVETVVPEGREGLINYNSAKQILESWRTRRLVDPHIVDTALASLQSRTSSTPDAEKSATASKRSSRTLSRNEIFKRIEEDRERHKRLRERRWVQPVSYDAVPTLATFLPLTDEADGERELPLDVEFENAWETTSDWNEDDEEAMREENELCFPKAAPPASEDSMDMDTD</sequence>
<dbReference type="Pfam" id="PF12350">
    <property type="entry name" value="CTK3_C"/>
    <property type="match status" value="1"/>
</dbReference>
<dbReference type="InParanoid" id="D8PNY1"/>
<dbReference type="AlphaFoldDB" id="D8PNY1"/>
<gene>
    <name evidence="3" type="ORF">SCHCODRAFT_71681</name>
</gene>
<feature type="region of interest" description="Disordered" evidence="1">
    <location>
        <begin position="235"/>
        <end position="275"/>
    </location>
</feature>
<accession>D8PNY1</accession>
<dbReference type="RefSeq" id="XP_003036469.1">
    <property type="nucleotide sequence ID" value="XM_003036423.1"/>
</dbReference>
<dbReference type="InterPro" id="IPR024637">
    <property type="entry name" value="Ctk3_C"/>
</dbReference>
<keyword evidence="4" id="KW-1185">Reference proteome</keyword>
<name>D8PNY1_SCHCM</name>
<reference evidence="3 4" key="1">
    <citation type="journal article" date="2010" name="Nat. Biotechnol.">
        <title>Genome sequence of the model mushroom Schizophyllum commune.</title>
        <authorList>
            <person name="Ohm R.A."/>
            <person name="de Jong J.F."/>
            <person name="Lugones L.G."/>
            <person name="Aerts A."/>
            <person name="Kothe E."/>
            <person name="Stajich J.E."/>
            <person name="de Vries R.P."/>
            <person name="Record E."/>
            <person name="Levasseur A."/>
            <person name="Baker S.E."/>
            <person name="Bartholomew K.A."/>
            <person name="Coutinho P.M."/>
            <person name="Erdmann S."/>
            <person name="Fowler T.J."/>
            <person name="Gathman A.C."/>
            <person name="Lombard V."/>
            <person name="Henrissat B."/>
            <person name="Knabe N."/>
            <person name="Kuees U."/>
            <person name="Lilly W.W."/>
            <person name="Lindquist E."/>
            <person name="Lucas S."/>
            <person name="Magnuson J.K."/>
            <person name="Piumi F."/>
            <person name="Raudaskoski M."/>
            <person name="Salamov A."/>
            <person name="Schmutz J."/>
            <person name="Schwarze F.W.M.R."/>
            <person name="vanKuyk P.A."/>
            <person name="Horton J.S."/>
            <person name="Grigoriev I.V."/>
            <person name="Woesten H.A.B."/>
        </authorList>
    </citation>
    <scope>NUCLEOTIDE SEQUENCE [LARGE SCALE GENOMIC DNA]</scope>
    <source>
        <strain evidence="4">H4-8 / FGSC 9210</strain>
    </source>
</reference>
<feature type="domain" description="CID" evidence="2">
    <location>
        <begin position="2"/>
        <end position="154"/>
    </location>
</feature>
<dbReference type="OMA" id="AREGMWA"/>
<dbReference type="PANTHER" id="PTHR28291">
    <property type="entry name" value="CTD KINASE SUBUNIT GAMMA"/>
    <property type="match status" value="1"/>
</dbReference>
<dbReference type="Pfam" id="PF12243">
    <property type="entry name" value="CTK3"/>
    <property type="match status" value="1"/>
</dbReference>
<dbReference type="HOGENOM" id="CLU_051552_1_0_1"/>
<dbReference type="OrthoDB" id="21266at2759"/>
<evidence type="ECO:0000313" key="3">
    <source>
        <dbReference type="EMBL" id="EFJ01567.1"/>
    </source>
</evidence>
<dbReference type="GeneID" id="9585842"/>
<dbReference type="Proteomes" id="UP000007431">
    <property type="component" value="Unassembled WGS sequence"/>
</dbReference>
<evidence type="ECO:0000313" key="4">
    <source>
        <dbReference type="Proteomes" id="UP000007431"/>
    </source>
</evidence>
<evidence type="ECO:0000259" key="2">
    <source>
        <dbReference type="PROSITE" id="PS51391"/>
    </source>
</evidence>
<organism evidence="4">
    <name type="scientific">Schizophyllum commune (strain H4-8 / FGSC 9210)</name>
    <name type="common">Split gill fungus</name>
    <dbReference type="NCBI Taxonomy" id="578458"/>
    <lineage>
        <taxon>Eukaryota</taxon>
        <taxon>Fungi</taxon>
        <taxon>Dikarya</taxon>
        <taxon>Basidiomycota</taxon>
        <taxon>Agaricomycotina</taxon>
        <taxon>Agaricomycetes</taxon>
        <taxon>Agaricomycetidae</taxon>
        <taxon>Agaricales</taxon>
        <taxon>Schizophyllaceae</taxon>
        <taxon>Schizophyllum</taxon>
    </lineage>
</organism>
<proteinExistence type="predicted"/>
<dbReference type="InterPro" id="IPR042326">
    <property type="entry name" value="Ctk3"/>
</dbReference>